<gene>
    <name evidence="2" type="ORF">NP233_g11696</name>
</gene>
<name>A0AAD5YQP5_9AGAR</name>
<dbReference type="EMBL" id="JANIEX010001467">
    <property type="protein sequence ID" value="KAJ3557612.1"/>
    <property type="molecule type" value="Genomic_DNA"/>
</dbReference>
<organism evidence="2 3">
    <name type="scientific">Leucocoprinus birnbaumii</name>
    <dbReference type="NCBI Taxonomy" id="56174"/>
    <lineage>
        <taxon>Eukaryota</taxon>
        <taxon>Fungi</taxon>
        <taxon>Dikarya</taxon>
        <taxon>Basidiomycota</taxon>
        <taxon>Agaricomycotina</taxon>
        <taxon>Agaricomycetes</taxon>
        <taxon>Agaricomycetidae</taxon>
        <taxon>Agaricales</taxon>
        <taxon>Agaricineae</taxon>
        <taxon>Agaricaceae</taxon>
        <taxon>Leucocoprinus</taxon>
    </lineage>
</organism>
<protein>
    <submittedName>
        <fullName evidence="2">Uncharacterized protein</fullName>
    </submittedName>
</protein>
<feature type="compositionally biased region" description="Low complexity" evidence="1">
    <location>
        <begin position="1"/>
        <end position="18"/>
    </location>
</feature>
<accession>A0AAD5YQP5</accession>
<keyword evidence="3" id="KW-1185">Reference proteome</keyword>
<dbReference type="Proteomes" id="UP001213000">
    <property type="component" value="Unassembled WGS sequence"/>
</dbReference>
<evidence type="ECO:0000256" key="1">
    <source>
        <dbReference type="SAM" id="MobiDB-lite"/>
    </source>
</evidence>
<evidence type="ECO:0000313" key="3">
    <source>
        <dbReference type="Proteomes" id="UP001213000"/>
    </source>
</evidence>
<reference evidence="2" key="1">
    <citation type="submission" date="2022-07" db="EMBL/GenBank/DDBJ databases">
        <title>Genome Sequence of Leucocoprinus birnbaumii.</title>
        <authorList>
            <person name="Buettner E."/>
        </authorList>
    </citation>
    <scope>NUCLEOTIDE SEQUENCE</scope>
    <source>
        <strain evidence="2">VT141</strain>
    </source>
</reference>
<dbReference type="AlphaFoldDB" id="A0AAD5YQP5"/>
<comment type="caution">
    <text evidence="2">The sequence shown here is derived from an EMBL/GenBank/DDBJ whole genome shotgun (WGS) entry which is preliminary data.</text>
</comment>
<evidence type="ECO:0000313" key="2">
    <source>
        <dbReference type="EMBL" id="KAJ3557612.1"/>
    </source>
</evidence>
<feature type="region of interest" description="Disordered" evidence="1">
    <location>
        <begin position="1"/>
        <end position="24"/>
    </location>
</feature>
<proteinExistence type="predicted"/>
<sequence>MVQPSSSMSMASPTSPESQPTTRALPNIRVETSSIHRHNPLSPFGAEAVGTSFEEIHRCIDGYCETLKKLSDGSMQLGRVSALLWSIKMLRRQLHETKCAFLLNAASLNPSVYHSYPDLTPCARNRAYESLPDCLLELAARLQNFRNRLDGFHEQTVANLY</sequence>